<feature type="domain" description="G" evidence="4">
    <location>
        <begin position="143"/>
        <end position="206"/>
    </location>
</feature>
<feature type="region of interest" description="Disordered" evidence="3">
    <location>
        <begin position="386"/>
        <end position="420"/>
    </location>
</feature>
<dbReference type="AlphaFoldDB" id="A0A0C9V3V2"/>
<proteinExistence type="predicted"/>
<evidence type="ECO:0000313" key="6">
    <source>
        <dbReference type="Proteomes" id="UP000054279"/>
    </source>
</evidence>
<dbReference type="OrthoDB" id="269151at2759"/>
<dbReference type="Gene3D" id="3.40.50.300">
    <property type="entry name" value="P-loop containing nucleotide triphosphate hydrolases"/>
    <property type="match status" value="1"/>
</dbReference>
<keyword evidence="2" id="KW-0342">GTP-binding</keyword>
<dbReference type="InterPro" id="IPR027417">
    <property type="entry name" value="P-loop_NTPase"/>
</dbReference>
<dbReference type="InterPro" id="IPR023179">
    <property type="entry name" value="GTP-bd_ortho_bundle_sf"/>
</dbReference>
<dbReference type="SUPFAM" id="SSF52540">
    <property type="entry name" value="P-loop containing nucleoside triphosphate hydrolases"/>
    <property type="match status" value="1"/>
</dbReference>
<evidence type="ECO:0000256" key="3">
    <source>
        <dbReference type="SAM" id="MobiDB-lite"/>
    </source>
</evidence>
<dbReference type="GO" id="GO:0032543">
    <property type="term" value="P:mitochondrial translation"/>
    <property type="evidence" value="ECO:0007669"/>
    <property type="project" value="TreeGrafter"/>
</dbReference>
<dbReference type="PANTHER" id="PTHR45782">
    <property type="entry name" value="MITOCHONDRIAL RIBOSOME-ASSOCIATED GTPASE 1"/>
    <property type="match status" value="1"/>
</dbReference>
<dbReference type="Pfam" id="PF01926">
    <property type="entry name" value="MMR_HSR1"/>
    <property type="match status" value="1"/>
</dbReference>
<sequence>MLPSVLPPAPSWFPGHMSRFTRLLPAFLSRTDIVIELRDARLPLTSINPTLESAISRWQMERRNVGARAAENKILCERIVILGKKDLVGQWGLPPFEKAMKTVYPDQHIHFTSHTQPRTIRDLSNLLISMASRHAASMPEVNVLVVGMPNVGKSTLLNSLRNHGIAGPTPKALRTGAHPGITRALSTRLKLSLEPLIYAFDSPGVMFPFLGRGDIGAERGVKLALIAGLKEGMYDIEALTAYLLYRLWVLNPQNPVYMTLLPPSTPFPTDVYEFLDRLAARLGMIKRGSERDTMRAATWFIRWWREEGGLASAQADVNLKTVSDKPTISDVTASPELNSLDDSIPKRMGWGFDFEWGLPPSGKTMDEEAIQKEMENTLLTHAKALKEEQESGEMSETQHKKRERSEKIAKRLAKWKAAGR</sequence>
<keyword evidence="1" id="KW-0547">Nucleotide-binding</keyword>
<accession>A0A0C9V3V2</accession>
<protein>
    <recommendedName>
        <fullName evidence="4">G domain-containing protein</fullName>
    </recommendedName>
</protein>
<dbReference type="InterPro" id="IPR006073">
    <property type="entry name" value="GTP-bd"/>
</dbReference>
<evidence type="ECO:0000256" key="1">
    <source>
        <dbReference type="ARBA" id="ARBA00022741"/>
    </source>
</evidence>
<feature type="compositionally biased region" description="Basic residues" evidence="3">
    <location>
        <begin position="410"/>
        <end position="420"/>
    </location>
</feature>
<keyword evidence="6" id="KW-1185">Reference proteome</keyword>
<dbReference type="Gene3D" id="1.10.1580.10">
    <property type="match status" value="1"/>
</dbReference>
<organism evidence="5 6">
    <name type="scientific">Sphaerobolus stellatus (strain SS14)</name>
    <dbReference type="NCBI Taxonomy" id="990650"/>
    <lineage>
        <taxon>Eukaryota</taxon>
        <taxon>Fungi</taxon>
        <taxon>Dikarya</taxon>
        <taxon>Basidiomycota</taxon>
        <taxon>Agaricomycotina</taxon>
        <taxon>Agaricomycetes</taxon>
        <taxon>Phallomycetidae</taxon>
        <taxon>Geastrales</taxon>
        <taxon>Sphaerobolaceae</taxon>
        <taxon>Sphaerobolus</taxon>
    </lineage>
</organism>
<dbReference type="GO" id="GO:0005525">
    <property type="term" value="F:GTP binding"/>
    <property type="evidence" value="ECO:0007669"/>
    <property type="project" value="UniProtKB-KW"/>
</dbReference>
<dbReference type="HOGENOM" id="CLU_011106_0_4_1"/>
<dbReference type="Proteomes" id="UP000054279">
    <property type="component" value="Unassembled WGS sequence"/>
</dbReference>
<dbReference type="GO" id="GO:0003924">
    <property type="term" value="F:GTPase activity"/>
    <property type="evidence" value="ECO:0007669"/>
    <property type="project" value="TreeGrafter"/>
</dbReference>
<reference evidence="5 6" key="1">
    <citation type="submission" date="2014-06" db="EMBL/GenBank/DDBJ databases">
        <title>Evolutionary Origins and Diversification of the Mycorrhizal Mutualists.</title>
        <authorList>
            <consortium name="DOE Joint Genome Institute"/>
            <consortium name="Mycorrhizal Genomics Consortium"/>
            <person name="Kohler A."/>
            <person name="Kuo A."/>
            <person name="Nagy L.G."/>
            <person name="Floudas D."/>
            <person name="Copeland A."/>
            <person name="Barry K.W."/>
            <person name="Cichocki N."/>
            <person name="Veneault-Fourrey C."/>
            <person name="LaButti K."/>
            <person name="Lindquist E.A."/>
            <person name="Lipzen A."/>
            <person name="Lundell T."/>
            <person name="Morin E."/>
            <person name="Murat C."/>
            <person name="Riley R."/>
            <person name="Ohm R."/>
            <person name="Sun H."/>
            <person name="Tunlid A."/>
            <person name="Henrissat B."/>
            <person name="Grigoriev I.V."/>
            <person name="Hibbett D.S."/>
            <person name="Martin F."/>
        </authorList>
    </citation>
    <scope>NUCLEOTIDE SEQUENCE [LARGE SCALE GENOMIC DNA]</scope>
    <source>
        <strain evidence="5 6">SS14</strain>
    </source>
</reference>
<name>A0A0C9V3V2_SPHS4</name>
<evidence type="ECO:0000259" key="4">
    <source>
        <dbReference type="Pfam" id="PF01926"/>
    </source>
</evidence>
<evidence type="ECO:0000256" key="2">
    <source>
        <dbReference type="ARBA" id="ARBA00023134"/>
    </source>
</evidence>
<dbReference type="EMBL" id="KN837231">
    <property type="protein sequence ID" value="KIJ32121.1"/>
    <property type="molecule type" value="Genomic_DNA"/>
</dbReference>
<dbReference type="GO" id="GO:0005739">
    <property type="term" value="C:mitochondrion"/>
    <property type="evidence" value="ECO:0007669"/>
    <property type="project" value="TreeGrafter"/>
</dbReference>
<gene>
    <name evidence="5" type="ORF">M422DRAFT_213973</name>
</gene>
<dbReference type="PANTHER" id="PTHR45782:SF4">
    <property type="entry name" value="MITOCHONDRIAL RIBOSOME-ASSOCIATED GTPASE 1"/>
    <property type="match status" value="1"/>
</dbReference>
<evidence type="ECO:0000313" key="5">
    <source>
        <dbReference type="EMBL" id="KIJ32121.1"/>
    </source>
</evidence>